<gene>
    <name evidence="1" type="ORF">HMPREF1541_10604</name>
</gene>
<dbReference type="InParanoid" id="W2S8T2"/>
<evidence type="ECO:0000313" key="2">
    <source>
        <dbReference type="Proteomes" id="UP000030752"/>
    </source>
</evidence>
<evidence type="ECO:0000313" key="1">
    <source>
        <dbReference type="EMBL" id="ETN44423.1"/>
    </source>
</evidence>
<dbReference type="STRING" id="1220924.W2S8T2"/>
<dbReference type="PANTHER" id="PTHR39596:SF4">
    <property type="entry name" value="HET DOMAIN PROTEIN (AFU_ORTHOLOGUE AFUA_3G03140)-RELATED"/>
    <property type="match status" value="1"/>
</dbReference>
<dbReference type="GeneID" id="19977943"/>
<organism evidence="1 2">
    <name type="scientific">Cyphellophora europaea (strain CBS 101466)</name>
    <name type="common">Phialophora europaea</name>
    <dbReference type="NCBI Taxonomy" id="1220924"/>
    <lineage>
        <taxon>Eukaryota</taxon>
        <taxon>Fungi</taxon>
        <taxon>Dikarya</taxon>
        <taxon>Ascomycota</taxon>
        <taxon>Pezizomycotina</taxon>
        <taxon>Eurotiomycetes</taxon>
        <taxon>Chaetothyriomycetidae</taxon>
        <taxon>Chaetothyriales</taxon>
        <taxon>Cyphellophoraceae</taxon>
        <taxon>Cyphellophora</taxon>
    </lineage>
</organism>
<dbReference type="PANTHER" id="PTHR39596">
    <property type="match status" value="1"/>
</dbReference>
<dbReference type="Proteomes" id="UP000030752">
    <property type="component" value="Unassembled WGS sequence"/>
</dbReference>
<protein>
    <recommendedName>
        <fullName evidence="3">Heterokaryon incompatibility domain-containing protein</fullName>
    </recommendedName>
</protein>
<dbReference type="HOGENOM" id="CLU_997541_0_0_1"/>
<dbReference type="AlphaFoldDB" id="W2S8T2"/>
<dbReference type="RefSeq" id="XP_008713496.1">
    <property type="nucleotide sequence ID" value="XM_008715274.1"/>
</dbReference>
<sequence>MDKVPTRLRVSRYAAFDGLLALKKRWFWIDSLCIPVAAADDATHAKEAFTQARTTAIDSMNITYAYASLTLVLDAEMLTLSKHMHVPTLMAYASHCGWTTRAWTLQEGSLSRRVVFALSDGILEVDRPETPEYELSVLIASLLHRLAEALFLPPCTETRRLSLSTFEPEFKSQSAGCLNYEDILLLDWSRHKIFVQALGKRDNWEHEMLLIAWNGLIHRHTTYSKDLIVVLANILGYRASDTVWQSATNTYRLSIRCQAQHRLRLSSTSQPHRGYTRSW</sequence>
<dbReference type="EMBL" id="KB822715">
    <property type="protein sequence ID" value="ETN44423.1"/>
    <property type="molecule type" value="Genomic_DNA"/>
</dbReference>
<reference evidence="1 2" key="1">
    <citation type="submission" date="2013-03" db="EMBL/GenBank/DDBJ databases">
        <title>The Genome Sequence of Phialophora europaea CBS 101466.</title>
        <authorList>
            <consortium name="The Broad Institute Genomics Platform"/>
            <person name="Cuomo C."/>
            <person name="de Hoog S."/>
            <person name="Gorbushina A."/>
            <person name="Walker B."/>
            <person name="Young S.K."/>
            <person name="Zeng Q."/>
            <person name="Gargeya S."/>
            <person name="Fitzgerald M."/>
            <person name="Haas B."/>
            <person name="Abouelleil A."/>
            <person name="Allen A.W."/>
            <person name="Alvarado L."/>
            <person name="Arachchi H.M."/>
            <person name="Berlin A.M."/>
            <person name="Chapman S.B."/>
            <person name="Gainer-Dewar J."/>
            <person name="Goldberg J."/>
            <person name="Griggs A."/>
            <person name="Gujja S."/>
            <person name="Hansen M."/>
            <person name="Howarth C."/>
            <person name="Imamovic A."/>
            <person name="Ireland A."/>
            <person name="Larimer J."/>
            <person name="McCowan C."/>
            <person name="Murphy C."/>
            <person name="Pearson M."/>
            <person name="Poon T.W."/>
            <person name="Priest M."/>
            <person name="Roberts A."/>
            <person name="Saif S."/>
            <person name="Shea T."/>
            <person name="Sisk P."/>
            <person name="Sykes S."/>
            <person name="Wortman J."/>
            <person name="Nusbaum C."/>
            <person name="Birren B."/>
        </authorList>
    </citation>
    <scope>NUCLEOTIDE SEQUENCE [LARGE SCALE GENOMIC DNA]</scope>
    <source>
        <strain evidence="1 2">CBS 101466</strain>
    </source>
</reference>
<dbReference type="VEuPathDB" id="FungiDB:HMPREF1541_10604"/>
<name>W2S8T2_CYPE1</name>
<evidence type="ECO:0008006" key="3">
    <source>
        <dbReference type="Google" id="ProtNLM"/>
    </source>
</evidence>
<accession>W2S8T2</accession>
<dbReference type="OrthoDB" id="2426273at2759"/>
<proteinExistence type="predicted"/>
<keyword evidence="2" id="KW-1185">Reference proteome</keyword>